<evidence type="ECO:0000259" key="8">
    <source>
        <dbReference type="PROSITE" id="PS50011"/>
    </source>
</evidence>
<evidence type="ECO:0000256" key="2">
    <source>
        <dbReference type="ARBA" id="ARBA00022741"/>
    </source>
</evidence>
<dbReference type="GO" id="GO:0000407">
    <property type="term" value="C:phagophore assembly site"/>
    <property type="evidence" value="ECO:0007669"/>
    <property type="project" value="TreeGrafter"/>
</dbReference>
<evidence type="ECO:0000256" key="6">
    <source>
        <dbReference type="SAM" id="MobiDB-lite"/>
    </source>
</evidence>
<evidence type="ECO:0000256" key="7">
    <source>
        <dbReference type="SAM" id="Phobius"/>
    </source>
</evidence>
<sequence length="866" mass="94781">MDDDVAEPWPDVGSFGEADEPAAAAWPEHGPDRGFGDGSGTPPRLDRPGLGRRVGDLLIFLTGTPPGTVEADDRSRFVTAGVLMLLTAGLAVYAGANVAALGFHTSLVATLPFGLVYAAFILFIDRSVLLTVAGYRARRNRVRIRHVSGTHWVRILIAICAGLLVTESILLSFFADSIEPKKDEIKSERLAEAMAKWDAGRAAEDKVRSKERDDAVAAKEKADGAVTDAQTWVNCQQVGGTYKGQPCERGPGPIFQQALDSLQKRQGEQTTAQDAVTAAQRSLTTFRATRDTDRATYLKTETAKIDGGDDLLLREAGFWRLTMDDHSVLAWRIILTLLLFGIDLAPLMFKRTLDSTAQAERERSVLWARQLDGKANALQLWRNHTAHRAKAKDIAAGLLEYYEKRAVNAFLAQQRIAEARQEAEAELELMRIELDKAARLRDLAYRYRMPLPPTRPMPTPIPTIPKPTPPPDDDVLVVPMPPPEPGPDPGPGPEPEPSPVPMPGPGPAPDPGPGPAPDPGPDPAPDPGPIPDTVPEQPLIGQVIKNRWRIDRPLSNADLGGQGVVWHGTDLQGREPKIVIKTVHAVDRRQSSAAETQLAKARALQREMDVADEMPGGAGRNRRFIGEILDYGTFTDSVQGQRYLFIVMPEYHPGSLERHCTLRPTRPLGWCLRTTDQILAGMAAAAERGLVHHDLKPANVVLDGETPRIIDWGLARFYQRTPGPSALLRMGTPFFCAPEQLSHEGDWSTPLADLFSIGGILYQLVGGEAPLLREYLAAGVSDFDLFSYYQLAERVRPVRLDAIHRELPAPVADLADRWLSYDPDRRAGQGVVPRRALEAARADLGRVHAAVRSARQTNLPVGRVGR</sequence>
<reference evidence="10" key="1">
    <citation type="submission" date="2015-02" db="EMBL/GenBank/DDBJ databases">
        <title>Draft Genome of Frankia sp. CpI1-S.</title>
        <authorList>
            <person name="Oshone R.T."/>
            <person name="Ngom M."/>
            <person name="Ghodhbane-Gtari F."/>
            <person name="Gtari M."/>
            <person name="Morris K."/>
            <person name="Thomas K."/>
            <person name="Sen A."/>
            <person name="Tisa L.S."/>
        </authorList>
    </citation>
    <scope>NUCLEOTIDE SEQUENCE [LARGE SCALE GENOMIC DNA]</scope>
    <source>
        <strain evidence="10">CpI1-S</strain>
    </source>
</reference>
<comment type="caution">
    <text evidence="9">The sequence shown here is derived from an EMBL/GenBank/DDBJ whole genome shotgun (WGS) entry which is preliminary data.</text>
</comment>
<dbReference type="PROSITE" id="PS00108">
    <property type="entry name" value="PROTEIN_KINASE_ST"/>
    <property type="match status" value="1"/>
</dbReference>
<feature type="transmembrane region" description="Helical" evidence="7">
    <location>
        <begin position="155"/>
        <end position="175"/>
    </location>
</feature>
<evidence type="ECO:0000313" key="9">
    <source>
        <dbReference type="EMBL" id="KJE20132.1"/>
    </source>
</evidence>
<feature type="compositionally biased region" description="Pro residues" evidence="6">
    <location>
        <begin position="450"/>
        <end position="470"/>
    </location>
</feature>
<dbReference type="Pfam" id="PF00069">
    <property type="entry name" value="Pkinase"/>
    <property type="match status" value="1"/>
</dbReference>
<reference evidence="9 10" key="2">
    <citation type="journal article" date="2016" name="Genome Announc.">
        <title>Permanent Draft Genome Sequences for Two Variants of Frankia sp. Strain CpI1, the First Frankia Strain Isolated from Root Nodules of Comptonia peregrina.</title>
        <authorList>
            <person name="Oshone R."/>
            <person name="Hurst S.G.IV."/>
            <person name="Abebe-Akele F."/>
            <person name="Simpson S."/>
            <person name="Morris K."/>
            <person name="Thomas W.K."/>
            <person name="Tisa L.S."/>
        </authorList>
    </citation>
    <scope>NUCLEOTIDE SEQUENCE [LARGE SCALE GENOMIC DNA]</scope>
    <source>
        <strain evidence="10">CpI1-S</strain>
    </source>
</reference>
<proteinExistence type="predicted"/>
<organism evidence="9 10">
    <name type="scientific">Frankia torreyi</name>
    <dbReference type="NCBI Taxonomy" id="1856"/>
    <lineage>
        <taxon>Bacteria</taxon>
        <taxon>Bacillati</taxon>
        <taxon>Actinomycetota</taxon>
        <taxon>Actinomycetes</taxon>
        <taxon>Frankiales</taxon>
        <taxon>Frankiaceae</taxon>
        <taxon>Frankia</taxon>
    </lineage>
</organism>
<dbReference type="InterPro" id="IPR000719">
    <property type="entry name" value="Prot_kinase_dom"/>
</dbReference>
<evidence type="ECO:0000256" key="5">
    <source>
        <dbReference type="SAM" id="Coils"/>
    </source>
</evidence>
<dbReference type="PATRIC" id="fig|1502723.3.peg.5984"/>
<dbReference type="SMART" id="SM00220">
    <property type="entry name" value="S_TKc"/>
    <property type="match status" value="1"/>
</dbReference>
<dbReference type="InterPro" id="IPR008271">
    <property type="entry name" value="Ser/Thr_kinase_AS"/>
</dbReference>
<accession>A0A0D8B9S8</accession>
<feature type="transmembrane region" description="Helical" evidence="7">
    <location>
        <begin position="115"/>
        <end position="135"/>
    </location>
</feature>
<keyword evidence="3 9" id="KW-0418">Kinase</keyword>
<dbReference type="PANTHER" id="PTHR24348">
    <property type="entry name" value="SERINE/THREONINE-PROTEIN KINASE UNC-51-RELATED"/>
    <property type="match status" value="1"/>
</dbReference>
<dbReference type="InterPro" id="IPR025519">
    <property type="entry name" value="DUF4407"/>
</dbReference>
<dbReference type="RefSeq" id="WP_052681483.1">
    <property type="nucleotide sequence ID" value="NZ_JYFN01000070.1"/>
</dbReference>
<evidence type="ECO:0000256" key="3">
    <source>
        <dbReference type="ARBA" id="ARBA00022777"/>
    </source>
</evidence>
<dbReference type="GO" id="GO:0005524">
    <property type="term" value="F:ATP binding"/>
    <property type="evidence" value="ECO:0007669"/>
    <property type="project" value="UniProtKB-KW"/>
</dbReference>
<feature type="domain" description="Protein kinase" evidence="8">
    <location>
        <begin position="551"/>
        <end position="851"/>
    </location>
</feature>
<evidence type="ECO:0000256" key="1">
    <source>
        <dbReference type="ARBA" id="ARBA00022679"/>
    </source>
</evidence>
<dbReference type="InterPro" id="IPR011009">
    <property type="entry name" value="Kinase-like_dom_sf"/>
</dbReference>
<evidence type="ECO:0000313" key="10">
    <source>
        <dbReference type="Proteomes" id="UP000032545"/>
    </source>
</evidence>
<dbReference type="GO" id="GO:0005829">
    <property type="term" value="C:cytosol"/>
    <property type="evidence" value="ECO:0007669"/>
    <property type="project" value="TreeGrafter"/>
</dbReference>
<dbReference type="GO" id="GO:0005776">
    <property type="term" value="C:autophagosome"/>
    <property type="evidence" value="ECO:0007669"/>
    <property type="project" value="TreeGrafter"/>
</dbReference>
<evidence type="ECO:0000256" key="4">
    <source>
        <dbReference type="ARBA" id="ARBA00022840"/>
    </source>
</evidence>
<keyword evidence="4" id="KW-0067">ATP-binding</keyword>
<keyword evidence="5" id="KW-0175">Coiled coil</keyword>
<dbReference type="AlphaFoldDB" id="A0A0D8B9S8"/>
<protein>
    <submittedName>
        <fullName evidence="9">Protein kinase family protein</fullName>
    </submittedName>
</protein>
<feature type="region of interest" description="Disordered" evidence="6">
    <location>
        <begin position="449"/>
        <end position="536"/>
    </location>
</feature>
<keyword evidence="7" id="KW-0812">Transmembrane</keyword>
<dbReference type="PANTHER" id="PTHR24348:SF22">
    <property type="entry name" value="NON-SPECIFIC SERINE_THREONINE PROTEIN KINASE"/>
    <property type="match status" value="1"/>
</dbReference>
<dbReference type="Proteomes" id="UP000032545">
    <property type="component" value="Unassembled WGS sequence"/>
</dbReference>
<dbReference type="InterPro" id="IPR045269">
    <property type="entry name" value="Atg1-like"/>
</dbReference>
<dbReference type="EMBL" id="JYFN01000070">
    <property type="protein sequence ID" value="KJE20132.1"/>
    <property type="molecule type" value="Genomic_DNA"/>
</dbReference>
<name>A0A0D8B9S8_9ACTN</name>
<keyword evidence="1" id="KW-0808">Transferase</keyword>
<dbReference type="Gene3D" id="1.10.510.10">
    <property type="entry name" value="Transferase(Phosphotransferase) domain 1"/>
    <property type="match status" value="1"/>
</dbReference>
<feature type="coiled-coil region" evidence="5">
    <location>
        <begin position="413"/>
        <end position="440"/>
    </location>
</feature>
<keyword evidence="7" id="KW-1133">Transmembrane helix</keyword>
<keyword evidence="10" id="KW-1185">Reference proteome</keyword>
<feature type="region of interest" description="Disordered" evidence="6">
    <location>
        <begin position="1"/>
        <end position="50"/>
    </location>
</feature>
<dbReference type="SUPFAM" id="SSF56112">
    <property type="entry name" value="Protein kinase-like (PK-like)"/>
    <property type="match status" value="1"/>
</dbReference>
<feature type="transmembrane region" description="Helical" evidence="7">
    <location>
        <begin position="82"/>
        <end position="103"/>
    </location>
</feature>
<dbReference type="GO" id="GO:0004674">
    <property type="term" value="F:protein serine/threonine kinase activity"/>
    <property type="evidence" value="ECO:0007669"/>
    <property type="project" value="InterPro"/>
</dbReference>
<keyword evidence="2" id="KW-0547">Nucleotide-binding</keyword>
<feature type="compositionally biased region" description="Pro residues" evidence="6">
    <location>
        <begin position="479"/>
        <end position="532"/>
    </location>
</feature>
<gene>
    <name evidence="9" type="ORF">FF36_05560</name>
</gene>
<dbReference type="GO" id="GO:0016020">
    <property type="term" value="C:membrane"/>
    <property type="evidence" value="ECO:0007669"/>
    <property type="project" value="TreeGrafter"/>
</dbReference>
<dbReference type="PROSITE" id="PS50011">
    <property type="entry name" value="PROTEIN_KINASE_DOM"/>
    <property type="match status" value="1"/>
</dbReference>
<keyword evidence="7" id="KW-0472">Membrane</keyword>
<dbReference type="Pfam" id="PF14362">
    <property type="entry name" value="DUF4407"/>
    <property type="match status" value="1"/>
</dbReference>